<accession>A0A9P3G1S8</accession>
<keyword evidence="2" id="KW-0539">Nucleus</keyword>
<dbReference type="AlphaFoldDB" id="A0A9P3G1S8"/>
<sequence length="1073" mass="118860">MSGGSAANDTKTVVLTESSTGPLQQSPPQPTSPTKQDTPEYEVPSSVDGRTSDADKMLESAGMLLDADGPEGDGVDPGVIDASEQTQVDSSSSGDDSQQWAEDEGHDLKRVKVYELIGARWVDQGTAFCFGDFHENEAFLIARSEADFNQVILTTTIRSSDVYQRQQDTLIVWTEPDGVDYALSFQDPEGCAEVWNFIQDVQRHLTSGGLSSPGGPGPGPEPSLVANALLRGGGLPKPALGTIAEIDKTMKTIARMPALKERVCEIIQNENYVKALVSVFNQAEDLESIENLHTLCSCMQSILMLNDHTLYEHILEDELFFGVVGILEYDPEFPTHKANYREFLHQTSRFHQPIPIRDESIQRKIHHTYRLQFLKDVVLARAIDDSTFNVLNSCILFNQIDIINHVQNDQAFLREVVGIFLDEEMLKNLVSKGKEPERPKSEGEKMDVDQSSDSSHQNGSLKRQIPEAELKRRREVLLLVQQLCIMGKNVQLPARMALFRTLCDRGILFSVQWGLGQPDSDAEGLQMISAAGEILTTLLDHDLNGVRNHVLKQLGPIDDKNPPRKIEHDTVLSVMCRVLVRSRDLAVQSQVSESVRAIMEIPQDNGMEHPMGTKVFQRPKDDPGTERFMDYFYKHCVDVLFHPLLDLPDFKNVTDANLTLSRERTNLYLHLCDLLSGFALQHSFRSHFFMLSSSIATRVASLLRAKDKHLRLAAFRFFRVLLRLNNRNLFSHLVKVDALGPILDLTLRESRRDNLLSSTCQEFFEHMRKENVKELINHCMTKHESKVRELSTTSLGGPRFSAFIRRWEMNIEPPPKEDEKVEKPIPGGPRRWGQGRLVEAEEEDWFHADDDDEEPFGVSLFPGNGKQQNMLKRKRARGASIPPLRLHPHPQLARTTALGSLVGDYDDGDEANGAAPTEDVSTPGASPRPAGAPLGQQGVPASPRIHHRQIAIGKPTPDVPEDPEDSLLESLVTGGDASSPSKSPPGELGLGLKRRREDEDDEGLERLASKSKKPTAAASPSTPGKDKPAAAVAIKLVGTKTPEDGPKKIKLKLSSPSPTPSPSSPGAKDGDTG</sequence>
<dbReference type="InterPro" id="IPR055236">
    <property type="entry name" value="EVH1_PP4R3"/>
</dbReference>
<evidence type="ECO:0000259" key="4">
    <source>
        <dbReference type="Pfam" id="PF04802"/>
    </source>
</evidence>
<dbReference type="GO" id="GO:0030289">
    <property type="term" value="C:protein phosphatase 4 complex"/>
    <property type="evidence" value="ECO:0007669"/>
    <property type="project" value="TreeGrafter"/>
</dbReference>
<feature type="region of interest" description="Disordered" evidence="3">
    <location>
        <begin position="85"/>
        <end position="104"/>
    </location>
</feature>
<feature type="region of interest" description="Disordered" evidence="3">
    <location>
        <begin position="814"/>
        <end position="833"/>
    </location>
</feature>
<dbReference type="GO" id="GO:0072542">
    <property type="term" value="F:protein phosphatase activator activity"/>
    <property type="evidence" value="ECO:0007669"/>
    <property type="project" value="TreeGrafter"/>
</dbReference>
<dbReference type="Proteomes" id="UP000703269">
    <property type="component" value="Unassembled WGS sequence"/>
</dbReference>
<feature type="compositionally biased region" description="Polar residues" evidence="3">
    <location>
        <begin position="449"/>
        <end position="461"/>
    </location>
</feature>
<reference evidence="6 7" key="1">
    <citation type="submission" date="2021-08" db="EMBL/GenBank/DDBJ databases">
        <title>Draft Genome Sequence of Phanerochaete sordida strain YK-624.</title>
        <authorList>
            <person name="Mori T."/>
            <person name="Dohra H."/>
            <person name="Suzuki T."/>
            <person name="Kawagishi H."/>
            <person name="Hirai H."/>
        </authorList>
    </citation>
    <scope>NUCLEOTIDE SEQUENCE [LARGE SCALE GENOMIC DNA]</scope>
    <source>
        <strain evidence="6 7">YK-624</strain>
    </source>
</reference>
<dbReference type="OrthoDB" id="27483at2759"/>
<feature type="compositionally biased region" description="Basic and acidic residues" evidence="3">
    <location>
        <begin position="432"/>
        <end position="448"/>
    </location>
</feature>
<dbReference type="InterPro" id="IPR006887">
    <property type="entry name" value="P4R3-like_central_dom"/>
</dbReference>
<dbReference type="EMBL" id="BPQB01000006">
    <property type="protein sequence ID" value="GJE87442.1"/>
    <property type="molecule type" value="Genomic_DNA"/>
</dbReference>
<feature type="region of interest" description="Disordered" evidence="3">
    <location>
        <begin position="431"/>
        <end position="465"/>
    </location>
</feature>
<evidence type="ECO:0008006" key="8">
    <source>
        <dbReference type="Google" id="ProtNLM"/>
    </source>
</evidence>
<comment type="subcellular location">
    <subcellularLocation>
        <location evidence="1">Nucleus</location>
    </subcellularLocation>
</comment>
<feature type="region of interest" description="Disordered" evidence="3">
    <location>
        <begin position="1"/>
        <end position="80"/>
    </location>
</feature>
<feature type="compositionally biased region" description="Basic and acidic residues" evidence="3">
    <location>
        <begin position="814"/>
        <end position="823"/>
    </location>
</feature>
<name>A0A9P3G1S8_9APHY</name>
<feature type="compositionally biased region" description="Low complexity" evidence="3">
    <location>
        <begin position="1014"/>
        <end position="1023"/>
    </location>
</feature>
<feature type="domain" description="Serine/threonine-protein phosphatase 4 regulatory subunit 3-like central" evidence="4">
    <location>
        <begin position="245"/>
        <end position="808"/>
    </location>
</feature>
<comment type="caution">
    <text evidence="6">The sequence shown here is derived from an EMBL/GenBank/DDBJ whole genome shotgun (WGS) entry which is preliminary data.</text>
</comment>
<evidence type="ECO:0000259" key="5">
    <source>
        <dbReference type="Pfam" id="PF22972"/>
    </source>
</evidence>
<evidence type="ECO:0000313" key="6">
    <source>
        <dbReference type="EMBL" id="GJE87442.1"/>
    </source>
</evidence>
<dbReference type="SUPFAM" id="SSF48371">
    <property type="entry name" value="ARM repeat"/>
    <property type="match status" value="1"/>
</dbReference>
<evidence type="ECO:0000313" key="7">
    <source>
        <dbReference type="Proteomes" id="UP000703269"/>
    </source>
</evidence>
<dbReference type="InterPro" id="IPR011993">
    <property type="entry name" value="PH-like_dom_sf"/>
</dbReference>
<evidence type="ECO:0000256" key="1">
    <source>
        <dbReference type="ARBA" id="ARBA00004123"/>
    </source>
</evidence>
<dbReference type="SUPFAM" id="SSF50729">
    <property type="entry name" value="PH domain-like"/>
    <property type="match status" value="1"/>
</dbReference>
<dbReference type="PANTHER" id="PTHR23318">
    <property type="entry name" value="ATP SYNTHASE GAMMA-RELATED"/>
    <property type="match status" value="1"/>
</dbReference>
<dbReference type="Pfam" id="PF22972">
    <property type="entry name" value="EVH1_PP4R3"/>
    <property type="match status" value="1"/>
</dbReference>
<dbReference type="InterPro" id="IPR051137">
    <property type="entry name" value="PP4R3-like"/>
</dbReference>
<feature type="compositionally biased region" description="Polar residues" evidence="3">
    <location>
        <begin position="1"/>
        <end position="17"/>
    </location>
</feature>
<dbReference type="InterPro" id="IPR016024">
    <property type="entry name" value="ARM-type_fold"/>
</dbReference>
<protein>
    <recommendedName>
        <fullName evidence="8">Serine/threonine-protein phosphatase 4 regulatory subunit 3-like central domain-containing protein</fullName>
    </recommendedName>
</protein>
<evidence type="ECO:0000256" key="2">
    <source>
        <dbReference type="ARBA" id="ARBA00023242"/>
    </source>
</evidence>
<feature type="region of interest" description="Disordered" evidence="3">
    <location>
        <begin position="850"/>
        <end position="876"/>
    </location>
</feature>
<dbReference type="GO" id="GO:0005654">
    <property type="term" value="C:nucleoplasm"/>
    <property type="evidence" value="ECO:0007669"/>
    <property type="project" value="TreeGrafter"/>
</dbReference>
<dbReference type="Pfam" id="PF04802">
    <property type="entry name" value="PP4R3"/>
    <property type="match status" value="1"/>
</dbReference>
<organism evidence="6 7">
    <name type="scientific">Phanerochaete sordida</name>
    <dbReference type="NCBI Taxonomy" id="48140"/>
    <lineage>
        <taxon>Eukaryota</taxon>
        <taxon>Fungi</taxon>
        <taxon>Dikarya</taxon>
        <taxon>Basidiomycota</taxon>
        <taxon>Agaricomycotina</taxon>
        <taxon>Agaricomycetes</taxon>
        <taxon>Polyporales</taxon>
        <taxon>Phanerochaetaceae</taxon>
        <taxon>Phanerochaete</taxon>
    </lineage>
</organism>
<keyword evidence="7" id="KW-1185">Reference proteome</keyword>
<feature type="region of interest" description="Disordered" evidence="3">
    <location>
        <begin position="901"/>
        <end position="1073"/>
    </location>
</feature>
<dbReference type="PANTHER" id="PTHR23318:SF0">
    <property type="entry name" value="SERINE_THREONINE-PROTEIN PHOSPHATASE 4 REGULATORY SUBUNIT 3"/>
    <property type="match status" value="1"/>
</dbReference>
<dbReference type="GO" id="GO:0006974">
    <property type="term" value="P:DNA damage response"/>
    <property type="evidence" value="ECO:0007669"/>
    <property type="project" value="TreeGrafter"/>
</dbReference>
<dbReference type="Gene3D" id="2.30.29.30">
    <property type="entry name" value="Pleckstrin-homology domain (PH domain)/Phosphotyrosine-binding domain (PTB)"/>
    <property type="match status" value="1"/>
</dbReference>
<proteinExistence type="predicted"/>
<gene>
    <name evidence="6" type="ORF">PsYK624_035250</name>
</gene>
<evidence type="ECO:0000256" key="3">
    <source>
        <dbReference type="SAM" id="MobiDB-lite"/>
    </source>
</evidence>
<feature type="domain" description="PP4R3 EVH1-like" evidence="5">
    <location>
        <begin position="109"/>
        <end position="206"/>
    </location>
</feature>